<comment type="caution">
    <text evidence="2">The sequence shown here is derived from an EMBL/GenBank/DDBJ whole genome shotgun (WGS) entry which is preliminary data.</text>
</comment>
<evidence type="ECO:0000259" key="1">
    <source>
        <dbReference type="Pfam" id="PF07995"/>
    </source>
</evidence>
<dbReference type="Gene3D" id="2.120.10.30">
    <property type="entry name" value="TolB, C-terminal domain"/>
    <property type="match status" value="1"/>
</dbReference>
<keyword evidence="3" id="KW-1185">Reference proteome</keyword>
<dbReference type="InterPro" id="IPR011041">
    <property type="entry name" value="Quinoprot_gluc/sorb_DH_b-prop"/>
</dbReference>
<proteinExistence type="predicted"/>
<dbReference type="EMBL" id="JBHMBW010000021">
    <property type="protein sequence ID" value="MFB9626185.1"/>
    <property type="molecule type" value="Genomic_DNA"/>
</dbReference>
<dbReference type="RefSeq" id="WP_345003479.1">
    <property type="nucleotide sequence ID" value="NZ_BAAAXV010000012.1"/>
</dbReference>
<protein>
    <submittedName>
        <fullName evidence="2">PQQ-dependent sugar dehydrogenase</fullName>
    </submittedName>
</protein>
<reference evidence="2 3" key="1">
    <citation type="submission" date="2024-09" db="EMBL/GenBank/DDBJ databases">
        <authorList>
            <person name="Sun Q."/>
            <person name="Mori K."/>
        </authorList>
    </citation>
    <scope>NUCLEOTIDE SEQUENCE [LARGE SCALE GENOMIC DNA]</scope>
    <source>
        <strain evidence="2 3">JCM 3143</strain>
    </source>
</reference>
<dbReference type="InterPro" id="IPR011042">
    <property type="entry name" value="6-blade_b-propeller_TolB-like"/>
</dbReference>
<evidence type="ECO:0000313" key="2">
    <source>
        <dbReference type="EMBL" id="MFB9626185.1"/>
    </source>
</evidence>
<accession>A0ABV5S3E2</accession>
<evidence type="ECO:0000313" key="3">
    <source>
        <dbReference type="Proteomes" id="UP001589532"/>
    </source>
</evidence>
<sequence length="147" mass="15999">MLHARPHAAQFDGIDPVEHLDRLVGGVAGRDLDAGDRTVAQDMNVLAGKIVRMTPEGRVFSDNSFPASLVYSSGHRNPQGLAWDELNVIRPGGNYGWPEVEGIANRNGFTDQQWPPAEASPSGMDITNGSIYSADLRGRHLRQIPLD</sequence>
<dbReference type="Pfam" id="PF07995">
    <property type="entry name" value="GSDH"/>
    <property type="match status" value="1"/>
</dbReference>
<dbReference type="InterPro" id="IPR012938">
    <property type="entry name" value="Glc/Sorbosone_DH"/>
</dbReference>
<feature type="domain" description="Glucose/Sorbosone dehydrogenase" evidence="1">
    <location>
        <begin position="33"/>
        <end position="84"/>
    </location>
</feature>
<name>A0ABV5S3E2_9ACTN</name>
<organism evidence="2 3">
    <name type="scientific">Nonomuraea helvata</name>
    <dbReference type="NCBI Taxonomy" id="37484"/>
    <lineage>
        <taxon>Bacteria</taxon>
        <taxon>Bacillati</taxon>
        <taxon>Actinomycetota</taxon>
        <taxon>Actinomycetes</taxon>
        <taxon>Streptosporangiales</taxon>
        <taxon>Streptosporangiaceae</taxon>
        <taxon>Nonomuraea</taxon>
    </lineage>
</organism>
<gene>
    <name evidence="2" type="ORF">ACFFSA_24135</name>
</gene>
<dbReference type="Proteomes" id="UP001589532">
    <property type="component" value="Unassembled WGS sequence"/>
</dbReference>
<dbReference type="SUPFAM" id="SSF50952">
    <property type="entry name" value="Soluble quinoprotein glucose dehydrogenase"/>
    <property type="match status" value="1"/>
</dbReference>